<dbReference type="Gene3D" id="1.10.420.10">
    <property type="entry name" value="Peroxidase, domain 2"/>
    <property type="match status" value="1"/>
</dbReference>
<keyword evidence="2" id="KW-0575">Peroxidase</keyword>
<evidence type="ECO:0000256" key="6">
    <source>
        <dbReference type="ARBA" id="ARBA00023004"/>
    </source>
</evidence>
<evidence type="ECO:0000256" key="8">
    <source>
        <dbReference type="ARBA" id="ARBA00049145"/>
    </source>
</evidence>
<organism evidence="10 11">
    <name type="scientific">Vogesella alkaliphila</name>
    <dbReference type="NCBI Taxonomy" id="1193621"/>
    <lineage>
        <taxon>Bacteria</taxon>
        <taxon>Pseudomonadati</taxon>
        <taxon>Pseudomonadota</taxon>
        <taxon>Betaproteobacteria</taxon>
        <taxon>Neisseriales</taxon>
        <taxon>Chromobacteriaceae</taxon>
        <taxon>Vogesella</taxon>
    </lineage>
</organism>
<dbReference type="PANTHER" id="PTHR30555">
    <property type="entry name" value="HYDROPEROXIDASE I, BIFUNCTIONAL CATALASE-PEROXIDASE"/>
    <property type="match status" value="1"/>
</dbReference>
<evidence type="ECO:0000256" key="5">
    <source>
        <dbReference type="ARBA" id="ARBA00023002"/>
    </source>
</evidence>
<dbReference type="PANTHER" id="PTHR30555:SF0">
    <property type="entry name" value="CATALASE-PEROXIDASE"/>
    <property type="match status" value="1"/>
</dbReference>
<evidence type="ECO:0000313" key="10">
    <source>
        <dbReference type="EMBL" id="GGX78827.1"/>
    </source>
</evidence>
<evidence type="ECO:0000256" key="4">
    <source>
        <dbReference type="ARBA" id="ARBA00022723"/>
    </source>
</evidence>
<dbReference type="InterPro" id="IPR010255">
    <property type="entry name" value="Haem_peroxidase_sf"/>
</dbReference>
<keyword evidence="7" id="KW-0376">Hydrogen peroxide</keyword>
<proteinExistence type="predicted"/>
<comment type="catalytic activity">
    <reaction evidence="8">
        <text>2 H2O2 = O2 + 2 H2O</text>
        <dbReference type="Rhea" id="RHEA:20309"/>
        <dbReference type="ChEBI" id="CHEBI:15377"/>
        <dbReference type="ChEBI" id="CHEBI:15379"/>
        <dbReference type="ChEBI" id="CHEBI:16240"/>
        <dbReference type="EC" id="1.11.1.21"/>
    </reaction>
</comment>
<evidence type="ECO:0000313" key="11">
    <source>
        <dbReference type="Proteomes" id="UP000600877"/>
    </source>
</evidence>
<accession>A0ABQ2YBA7</accession>
<comment type="cofactor">
    <cofactor evidence="1">
        <name>heme b</name>
        <dbReference type="ChEBI" id="CHEBI:60344"/>
    </cofactor>
</comment>
<comment type="caution">
    <text evidence="10">The sequence shown here is derived from an EMBL/GenBank/DDBJ whole genome shotgun (WGS) entry which is preliminary data.</text>
</comment>
<dbReference type="RefSeq" id="WP_189372337.1">
    <property type="nucleotide sequence ID" value="NZ_BMYW01000001.1"/>
</dbReference>
<dbReference type="InterPro" id="IPR002016">
    <property type="entry name" value="Haem_peroxidase"/>
</dbReference>
<keyword evidence="11" id="KW-1185">Reference proteome</keyword>
<dbReference type="Gene3D" id="1.10.520.10">
    <property type="match status" value="1"/>
</dbReference>
<evidence type="ECO:0000256" key="7">
    <source>
        <dbReference type="ARBA" id="ARBA00023324"/>
    </source>
</evidence>
<evidence type="ECO:0000256" key="3">
    <source>
        <dbReference type="ARBA" id="ARBA00022617"/>
    </source>
</evidence>
<dbReference type="EMBL" id="BMYW01000001">
    <property type="protein sequence ID" value="GGX78827.1"/>
    <property type="molecule type" value="Genomic_DNA"/>
</dbReference>
<keyword evidence="6" id="KW-0408">Iron</keyword>
<evidence type="ECO:0000256" key="1">
    <source>
        <dbReference type="ARBA" id="ARBA00001970"/>
    </source>
</evidence>
<gene>
    <name evidence="10" type="ORF">GCM10011290_02780</name>
</gene>
<reference evidence="11" key="1">
    <citation type="journal article" date="2019" name="Int. J. Syst. Evol. Microbiol.">
        <title>The Global Catalogue of Microorganisms (GCM) 10K type strain sequencing project: providing services to taxonomists for standard genome sequencing and annotation.</title>
        <authorList>
            <consortium name="The Broad Institute Genomics Platform"/>
            <consortium name="The Broad Institute Genome Sequencing Center for Infectious Disease"/>
            <person name="Wu L."/>
            <person name="Ma J."/>
        </authorList>
    </citation>
    <scope>NUCLEOTIDE SEQUENCE [LARGE SCALE GENOMIC DNA]</scope>
    <source>
        <strain evidence="11">KCTC 32041</strain>
    </source>
</reference>
<name>A0ABQ2YBA7_9NEIS</name>
<keyword evidence="5" id="KW-0560">Oxidoreductase</keyword>
<dbReference type="SUPFAM" id="SSF48113">
    <property type="entry name" value="Heme-dependent peroxidases"/>
    <property type="match status" value="1"/>
</dbReference>
<feature type="domain" description="Plant heme peroxidase family profile" evidence="9">
    <location>
        <begin position="5"/>
        <end position="109"/>
    </location>
</feature>
<dbReference type="InterPro" id="IPR000763">
    <property type="entry name" value="Catalase_peroxidase"/>
</dbReference>
<dbReference type="Pfam" id="PF00141">
    <property type="entry name" value="peroxidase"/>
    <property type="match status" value="1"/>
</dbReference>
<keyword evidence="4" id="KW-0479">Metal-binding</keyword>
<protein>
    <recommendedName>
        <fullName evidence="9">Plant heme peroxidase family profile domain-containing protein</fullName>
    </recommendedName>
</protein>
<keyword evidence="3" id="KW-0349">Heme</keyword>
<evidence type="ECO:0000256" key="2">
    <source>
        <dbReference type="ARBA" id="ARBA00022559"/>
    </source>
</evidence>
<evidence type="ECO:0000259" key="9">
    <source>
        <dbReference type="Pfam" id="PF00141"/>
    </source>
</evidence>
<sequence>MGELLLDKAQLLTLNAPEMTVLIGGLRALNANSGQTPHGLLTKRPETLSNDFFVNLLDMGTKWQPGSTAGVLEGRDRHSSELKWTATVVDLLFGSNSQLRALAEVYASSDAGQKFVSDFVAAWNKVMHLDRFELA</sequence>
<dbReference type="Proteomes" id="UP000600877">
    <property type="component" value="Unassembled WGS sequence"/>
</dbReference>